<dbReference type="InterPro" id="IPR057246">
    <property type="entry name" value="CARBOXYPEPT_ZN_1"/>
</dbReference>
<dbReference type="PRINTS" id="PR00765">
    <property type="entry name" value="CRBOXYPTASEA"/>
</dbReference>
<dbReference type="VEuPathDB" id="AmoebaDB:NF0132170"/>
<dbReference type="PANTHER" id="PTHR11532">
    <property type="entry name" value="PROTEASE M14 CARBOXYPEPTIDASE"/>
    <property type="match status" value="1"/>
</dbReference>
<gene>
    <name evidence="7" type="ORF">FDP41_008163</name>
</gene>
<protein>
    <recommendedName>
        <fullName evidence="6">Peptidase M14 domain-containing protein</fullName>
    </recommendedName>
</protein>
<dbReference type="CDD" id="cd11308">
    <property type="entry name" value="Peptidase_M14NE-CP-C_like"/>
    <property type="match status" value="1"/>
</dbReference>
<feature type="domain" description="Peptidase M14" evidence="6">
    <location>
        <begin position="185"/>
        <end position="467"/>
    </location>
</feature>
<dbReference type="SUPFAM" id="SSF53187">
    <property type="entry name" value="Zn-dependent exopeptidases"/>
    <property type="match status" value="1"/>
</dbReference>
<accession>A0A6A5BKR1</accession>
<keyword evidence="2" id="KW-0325">Glycoprotein</keyword>
<dbReference type="Pfam" id="PF13620">
    <property type="entry name" value="CarboxypepD_reg"/>
    <property type="match status" value="1"/>
</dbReference>
<feature type="region of interest" description="Disordered" evidence="5">
    <location>
        <begin position="553"/>
        <end position="613"/>
    </location>
</feature>
<dbReference type="GO" id="GO:0008270">
    <property type="term" value="F:zinc ion binding"/>
    <property type="evidence" value="ECO:0007669"/>
    <property type="project" value="InterPro"/>
</dbReference>
<dbReference type="Pfam" id="PF00246">
    <property type="entry name" value="Peptidase_M14"/>
    <property type="match status" value="1"/>
</dbReference>
<name>A0A6A5BKR1_NAEFO</name>
<dbReference type="GeneID" id="68115381"/>
<dbReference type="PANTHER" id="PTHR11532:SF57">
    <property type="entry name" value="CARBOXYPEPTIDASE D, B"/>
    <property type="match status" value="1"/>
</dbReference>
<dbReference type="SUPFAM" id="SSF49464">
    <property type="entry name" value="Carboxypeptidase regulatory domain-like"/>
    <property type="match status" value="1"/>
</dbReference>
<proteinExistence type="inferred from homology"/>
<evidence type="ECO:0000313" key="8">
    <source>
        <dbReference type="Proteomes" id="UP000444721"/>
    </source>
</evidence>
<feature type="region of interest" description="Disordered" evidence="5">
    <location>
        <begin position="141"/>
        <end position="182"/>
    </location>
</feature>
<dbReference type="EMBL" id="VFQX01000060">
    <property type="protein sequence ID" value="KAF0973459.1"/>
    <property type="molecule type" value="Genomic_DNA"/>
</dbReference>
<feature type="compositionally biased region" description="Basic and acidic residues" evidence="5">
    <location>
        <begin position="560"/>
        <end position="573"/>
    </location>
</feature>
<dbReference type="PROSITE" id="PS52035">
    <property type="entry name" value="PEPTIDASE_M14"/>
    <property type="match status" value="1"/>
</dbReference>
<dbReference type="GO" id="GO:0016485">
    <property type="term" value="P:protein processing"/>
    <property type="evidence" value="ECO:0007669"/>
    <property type="project" value="TreeGrafter"/>
</dbReference>
<dbReference type="Gene3D" id="2.60.40.1120">
    <property type="entry name" value="Carboxypeptidase-like, regulatory domain"/>
    <property type="match status" value="1"/>
</dbReference>
<evidence type="ECO:0000256" key="3">
    <source>
        <dbReference type="PROSITE-ProRule" id="PRU01379"/>
    </source>
</evidence>
<organism evidence="7 8">
    <name type="scientific">Naegleria fowleri</name>
    <name type="common">Brain eating amoeba</name>
    <dbReference type="NCBI Taxonomy" id="5763"/>
    <lineage>
        <taxon>Eukaryota</taxon>
        <taxon>Discoba</taxon>
        <taxon>Heterolobosea</taxon>
        <taxon>Tetramitia</taxon>
        <taxon>Eutetramitia</taxon>
        <taxon>Vahlkampfiidae</taxon>
        <taxon>Naegleria</taxon>
    </lineage>
</organism>
<dbReference type="GO" id="GO:0006518">
    <property type="term" value="P:peptide metabolic process"/>
    <property type="evidence" value="ECO:0007669"/>
    <property type="project" value="TreeGrafter"/>
</dbReference>
<dbReference type="RefSeq" id="XP_044558172.1">
    <property type="nucleotide sequence ID" value="XM_044711987.1"/>
</dbReference>
<dbReference type="Gene3D" id="3.40.630.10">
    <property type="entry name" value="Zn peptidases"/>
    <property type="match status" value="1"/>
</dbReference>
<dbReference type="VEuPathDB" id="AmoebaDB:NfTy_091680"/>
<evidence type="ECO:0000256" key="4">
    <source>
        <dbReference type="SAM" id="Coils"/>
    </source>
</evidence>
<feature type="coiled-coil region" evidence="4">
    <location>
        <begin position="617"/>
        <end position="656"/>
    </location>
</feature>
<feature type="active site" description="Proton donor/acceptor" evidence="3">
    <location>
        <position position="437"/>
    </location>
</feature>
<dbReference type="InterPro" id="IPR008969">
    <property type="entry name" value="CarboxyPept-like_regulatory"/>
</dbReference>
<reference evidence="7 8" key="1">
    <citation type="journal article" date="2019" name="Sci. Rep.">
        <title>Nanopore sequencing improves the draft genome of the human pathogenic amoeba Naegleria fowleri.</title>
        <authorList>
            <person name="Liechti N."/>
            <person name="Schurch N."/>
            <person name="Bruggmann R."/>
            <person name="Wittwer M."/>
        </authorList>
    </citation>
    <scope>NUCLEOTIDE SEQUENCE [LARGE SCALE GENOMIC DNA]</scope>
    <source>
        <strain evidence="7 8">ATCC 30894</strain>
    </source>
</reference>
<evidence type="ECO:0000256" key="2">
    <source>
        <dbReference type="ARBA" id="ARBA00023180"/>
    </source>
</evidence>
<keyword evidence="4" id="KW-0175">Coiled coil</keyword>
<dbReference type="OrthoDB" id="10249045at2759"/>
<dbReference type="PROSITE" id="PS00132">
    <property type="entry name" value="CARBOXYPEPT_ZN_1"/>
    <property type="match status" value="1"/>
</dbReference>
<dbReference type="InterPro" id="IPR050753">
    <property type="entry name" value="Peptidase_M14_domain"/>
</dbReference>
<dbReference type="Proteomes" id="UP000444721">
    <property type="component" value="Unassembled WGS sequence"/>
</dbReference>
<dbReference type="GO" id="GO:0005615">
    <property type="term" value="C:extracellular space"/>
    <property type="evidence" value="ECO:0007669"/>
    <property type="project" value="TreeGrafter"/>
</dbReference>
<comment type="caution">
    <text evidence="7">The sequence shown here is derived from an EMBL/GenBank/DDBJ whole genome shotgun (WGS) entry which is preliminary data.</text>
</comment>
<evidence type="ECO:0000256" key="5">
    <source>
        <dbReference type="SAM" id="MobiDB-lite"/>
    </source>
</evidence>
<dbReference type="SMART" id="SM00631">
    <property type="entry name" value="Zn_pept"/>
    <property type="match status" value="1"/>
</dbReference>
<dbReference type="VEuPathDB" id="AmoebaDB:FDP41_008163"/>
<dbReference type="GO" id="GO:0004181">
    <property type="term" value="F:metallocarboxypeptidase activity"/>
    <property type="evidence" value="ECO:0007669"/>
    <property type="project" value="InterPro"/>
</dbReference>
<keyword evidence="8" id="KW-1185">Reference proteome</keyword>
<evidence type="ECO:0000256" key="1">
    <source>
        <dbReference type="ARBA" id="ARBA00005988"/>
    </source>
</evidence>
<dbReference type="AlphaFoldDB" id="A0A6A5BKR1"/>
<dbReference type="InterPro" id="IPR000834">
    <property type="entry name" value="Peptidase_M14"/>
</dbReference>
<comment type="similarity">
    <text evidence="1 3">Belongs to the peptidase M14 family.</text>
</comment>
<sequence>MAVVSEPRSSFHIPVIPTKRASYSLLVMGLSQNELKRLALEGRHAPLLRLSEDTIESFASRDDNHLHHESSIQFPLNDDDDEHSKLFAQLISQQMDHLVFLMHFETLKQVERMELQVIENNYERKKQGIPSFMGMTKRLFNTTSDHRDDTTTTTYSNRSHKNTNSTNLSLGHAANKKRKPQNLLRNHNYVEMTAKMREIHLAFPNMTQMYSVGHSVQQRELWVMKISSNKVIGAPPYSFNLKYRKPKFKYIANMHGNETVGREVILYFIEYLLNLYKNGDPLVTRILDYMDVYIMPSMNPDGYELKQRRNANGVDLNRNFIDYYFGMPEDPFQPETLSIMQWISQEQFILSANLHGGVLVANYPFDTALQKDANYSATPDDAFFRMVATVYANANPEMHLSKRFKGGITNGAAWWVVHHTMADYNYFAANCYELTLELTEEYIAPESDLDKFWKQNKLSLILYMDQMKFAAVGIVADEMGNGVSYANVTVKGNAKIITSNYDGFFWRLLPPGNYTIEVSKEGYISQSQNVFIPENAELGKPVFAYFILKNAPPAPSNDPNHGESDNKRGRDSPHTVPKKKKRTKLPSIEKKNTKASSSENINRDPKNLGNGYLREFKKKAKKNGKKAQQRKKEEEFEELKKKIEKMERKAEQVRYKYSHHRSIAFETF</sequence>
<evidence type="ECO:0000259" key="6">
    <source>
        <dbReference type="PROSITE" id="PS52035"/>
    </source>
</evidence>
<dbReference type="VEuPathDB" id="AmoebaDB:NF0003780"/>
<evidence type="ECO:0000313" key="7">
    <source>
        <dbReference type="EMBL" id="KAF0973459.1"/>
    </source>
</evidence>